<name>A0A150RX96_SORCE</name>
<evidence type="ECO:0000313" key="7">
    <source>
        <dbReference type="EMBL" id="KYF84829.1"/>
    </source>
</evidence>
<protein>
    <recommendedName>
        <fullName evidence="9">Inositol-phosphate phosphatase</fullName>
    </recommendedName>
</protein>
<evidence type="ECO:0000256" key="1">
    <source>
        <dbReference type="ARBA" id="ARBA00001946"/>
    </source>
</evidence>
<organism evidence="7 8">
    <name type="scientific">Sorangium cellulosum</name>
    <name type="common">Polyangium cellulosum</name>
    <dbReference type="NCBI Taxonomy" id="56"/>
    <lineage>
        <taxon>Bacteria</taxon>
        <taxon>Pseudomonadati</taxon>
        <taxon>Myxococcota</taxon>
        <taxon>Polyangia</taxon>
        <taxon>Polyangiales</taxon>
        <taxon>Polyangiaceae</taxon>
        <taxon>Sorangium</taxon>
    </lineage>
</organism>
<proteinExistence type="inferred from homology"/>
<sequence>MSSASRDATAAPYARELEVATAAARAAGEVILGFYGRAAVSEKPDGSVVTQADYASDASIRAALSSAFPGDALLTEEGMDDPARLARDRCWIVDPIDGTAQYVARTGDFDVFIALAVEGAPAVGVSYQPTSGLLLCAVAGSGAWIERPGHERRPLRLSLGPGRPVIATKGWLGAPANLPRLQRVAPRLGGAEVVEATQSLCARALLPGPGSVDAIAGIPTGGRRLGAWEWDLAAVDLITREAGGAATDLAGRPLRYNQPTPRFDGGLLLSRSPALHERLLSALAAEP</sequence>
<evidence type="ECO:0000256" key="4">
    <source>
        <dbReference type="ARBA" id="ARBA00022801"/>
    </source>
</evidence>
<dbReference type="GO" id="GO:0000105">
    <property type="term" value="P:L-histidine biosynthetic process"/>
    <property type="evidence" value="ECO:0007669"/>
    <property type="project" value="TreeGrafter"/>
</dbReference>
<comment type="similarity">
    <text evidence="2">Belongs to the inositol monophosphatase superfamily.</text>
</comment>
<dbReference type="Gene3D" id="3.40.190.80">
    <property type="match status" value="1"/>
</dbReference>
<evidence type="ECO:0000256" key="3">
    <source>
        <dbReference type="ARBA" id="ARBA00022723"/>
    </source>
</evidence>
<dbReference type="InterPro" id="IPR000760">
    <property type="entry name" value="Inositol_monophosphatase-like"/>
</dbReference>
<comment type="cofactor">
    <cofactor evidence="1 6">
        <name>Mg(2+)</name>
        <dbReference type="ChEBI" id="CHEBI:18420"/>
    </cofactor>
</comment>
<dbReference type="AlphaFoldDB" id="A0A150RX96"/>
<dbReference type="Proteomes" id="UP000075635">
    <property type="component" value="Unassembled WGS sequence"/>
</dbReference>
<dbReference type="EMBL" id="JEMB01001837">
    <property type="protein sequence ID" value="KYF84829.1"/>
    <property type="molecule type" value="Genomic_DNA"/>
</dbReference>
<feature type="binding site" evidence="6">
    <location>
        <position position="76"/>
    </location>
    <ligand>
        <name>Mg(2+)</name>
        <dbReference type="ChEBI" id="CHEBI:18420"/>
        <label>1</label>
        <note>catalytic</note>
    </ligand>
</feature>
<keyword evidence="5 6" id="KW-0460">Magnesium</keyword>
<evidence type="ECO:0008006" key="9">
    <source>
        <dbReference type="Google" id="ProtNLM"/>
    </source>
</evidence>
<comment type="caution">
    <text evidence="7">The sequence shown here is derived from an EMBL/GenBank/DDBJ whole genome shotgun (WGS) entry which is preliminary data.</text>
</comment>
<dbReference type="SUPFAM" id="SSF56655">
    <property type="entry name" value="Carbohydrate phosphatase"/>
    <property type="match status" value="1"/>
</dbReference>
<dbReference type="InterPro" id="IPR051090">
    <property type="entry name" value="Inositol_monoP_superfamily"/>
</dbReference>
<reference evidence="7 8" key="1">
    <citation type="submission" date="2014-02" db="EMBL/GenBank/DDBJ databases">
        <title>The small core and large imbalanced accessory genome model reveals a collaborative survival strategy of Sorangium cellulosum strains in nature.</title>
        <authorList>
            <person name="Han K."/>
            <person name="Peng R."/>
            <person name="Blom J."/>
            <person name="Li Y.-Z."/>
        </authorList>
    </citation>
    <scope>NUCLEOTIDE SEQUENCE [LARGE SCALE GENOMIC DNA]</scope>
    <source>
        <strain evidence="7 8">So0011-07</strain>
    </source>
</reference>
<evidence type="ECO:0000256" key="5">
    <source>
        <dbReference type="ARBA" id="ARBA00022842"/>
    </source>
</evidence>
<evidence type="ECO:0000256" key="6">
    <source>
        <dbReference type="PIRSR" id="PIRSR600760-2"/>
    </source>
</evidence>
<dbReference type="GO" id="GO:0046872">
    <property type="term" value="F:metal ion binding"/>
    <property type="evidence" value="ECO:0007669"/>
    <property type="project" value="UniProtKB-KW"/>
</dbReference>
<dbReference type="GO" id="GO:0016791">
    <property type="term" value="F:phosphatase activity"/>
    <property type="evidence" value="ECO:0007669"/>
    <property type="project" value="UniProtKB-ARBA"/>
</dbReference>
<dbReference type="Gene3D" id="3.30.540.10">
    <property type="entry name" value="Fructose-1,6-Bisphosphatase, subunit A, domain 1"/>
    <property type="match status" value="1"/>
</dbReference>
<feature type="binding site" evidence="6">
    <location>
        <position position="94"/>
    </location>
    <ligand>
        <name>Mg(2+)</name>
        <dbReference type="ChEBI" id="CHEBI:18420"/>
        <label>1</label>
        <note>catalytic</note>
    </ligand>
</feature>
<dbReference type="Pfam" id="PF00459">
    <property type="entry name" value="Inositol_P"/>
    <property type="match status" value="1"/>
</dbReference>
<dbReference type="PRINTS" id="PR00377">
    <property type="entry name" value="IMPHPHTASES"/>
</dbReference>
<evidence type="ECO:0000313" key="8">
    <source>
        <dbReference type="Proteomes" id="UP000075635"/>
    </source>
</evidence>
<evidence type="ECO:0000256" key="2">
    <source>
        <dbReference type="ARBA" id="ARBA00009759"/>
    </source>
</evidence>
<dbReference type="PANTHER" id="PTHR43200">
    <property type="entry name" value="PHOSPHATASE"/>
    <property type="match status" value="1"/>
</dbReference>
<dbReference type="PANTHER" id="PTHR43200:SF6">
    <property type="entry name" value="3'(2'),5'-BISPHOSPHATE NUCLEOTIDASE"/>
    <property type="match status" value="1"/>
</dbReference>
<feature type="binding site" evidence="6">
    <location>
        <position position="96"/>
    </location>
    <ligand>
        <name>Mg(2+)</name>
        <dbReference type="ChEBI" id="CHEBI:18420"/>
        <label>1</label>
        <note>catalytic</note>
    </ligand>
</feature>
<accession>A0A150RX96</accession>
<feature type="binding site" evidence="6">
    <location>
        <position position="97"/>
    </location>
    <ligand>
        <name>Mg(2+)</name>
        <dbReference type="ChEBI" id="CHEBI:18420"/>
        <label>1</label>
        <note>catalytic</note>
    </ligand>
</feature>
<keyword evidence="4" id="KW-0378">Hydrolase</keyword>
<keyword evidence="3 6" id="KW-0479">Metal-binding</keyword>
<gene>
    <name evidence="7" type="ORF">BE17_08810</name>
</gene>
<feature type="binding site" evidence="6">
    <location>
        <position position="231"/>
    </location>
    <ligand>
        <name>Mg(2+)</name>
        <dbReference type="ChEBI" id="CHEBI:18420"/>
        <label>1</label>
        <note>catalytic</note>
    </ligand>
</feature>